<sequence length="177" mass="20801">MRERQAPPRLPDPRFQKKQVSMREIRKYQSSTYLLLRKAPFARMLREISEPHMENARFQATALQALQEAAEMNITHLFEDTNLLAIHEKRVTIKPKDMELVRRIRKEYTLYCISNCVTFVKQVALILAMIAQSKNFTVRTLKTNSHKLSATEVENRPMKVFCRQGSSRKLDDHRIVT</sequence>
<evidence type="ECO:0000313" key="2">
    <source>
        <dbReference type="Proteomes" id="UP001163321"/>
    </source>
</evidence>
<organism evidence="1 2">
    <name type="scientific">Peronosclerospora sorghi</name>
    <dbReference type="NCBI Taxonomy" id="230839"/>
    <lineage>
        <taxon>Eukaryota</taxon>
        <taxon>Sar</taxon>
        <taxon>Stramenopiles</taxon>
        <taxon>Oomycota</taxon>
        <taxon>Peronosporomycetes</taxon>
        <taxon>Peronosporales</taxon>
        <taxon>Peronosporaceae</taxon>
        <taxon>Peronosclerospora</taxon>
    </lineage>
</organism>
<comment type="caution">
    <text evidence="1">The sequence shown here is derived from an EMBL/GenBank/DDBJ whole genome shotgun (WGS) entry which is preliminary data.</text>
</comment>
<protein>
    <submittedName>
        <fullName evidence="1">Uncharacterized protein</fullName>
    </submittedName>
</protein>
<accession>A0ACC0WE07</accession>
<dbReference type="EMBL" id="CM047581">
    <property type="protein sequence ID" value="KAI9916802.1"/>
    <property type="molecule type" value="Genomic_DNA"/>
</dbReference>
<name>A0ACC0WE07_9STRA</name>
<reference evidence="1 2" key="1">
    <citation type="journal article" date="2022" name="bioRxiv">
        <title>The genome of the oomycete Peronosclerospora sorghi, a cosmopolitan pathogen of maize and sorghum, is inflated with dispersed pseudogenes.</title>
        <authorList>
            <person name="Fletcher K."/>
            <person name="Martin F."/>
            <person name="Isakeit T."/>
            <person name="Cavanaugh K."/>
            <person name="Magill C."/>
            <person name="Michelmore R."/>
        </authorList>
    </citation>
    <scope>NUCLEOTIDE SEQUENCE [LARGE SCALE GENOMIC DNA]</scope>
    <source>
        <strain evidence="1">P6</strain>
    </source>
</reference>
<keyword evidence="2" id="KW-1185">Reference proteome</keyword>
<evidence type="ECO:0000313" key="1">
    <source>
        <dbReference type="EMBL" id="KAI9916802.1"/>
    </source>
</evidence>
<proteinExistence type="predicted"/>
<gene>
    <name evidence="1" type="ORF">PsorP6_016750</name>
</gene>
<dbReference type="Proteomes" id="UP001163321">
    <property type="component" value="Chromosome 2"/>
</dbReference>